<dbReference type="EMBL" id="MU154544">
    <property type="protein sequence ID" value="KAF9497357.1"/>
    <property type="molecule type" value="Genomic_DNA"/>
</dbReference>
<organism evidence="1 2">
    <name type="scientific">Pleurotus eryngii</name>
    <name type="common">Boletus of the steppes</name>
    <dbReference type="NCBI Taxonomy" id="5323"/>
    <lineage>
        <taxon>Eukaryota</taxon>
        <taxon>Fungi</taxon>
        <taxon>Dikarya</taxon>
        <taxon>Basidiomycota</taxon>
        <taxon>Agaricomycotina</taxon>
        <taxon>Agaricomycetes</taxon>
        <taxon>Agaricomycetidae</taxon>
        <taxon>Agaricales</taxon>
        <taxon>Pleurotineae</taxon>
        <taxon>Pleurotaceae</taxon>
        <taxon>Pleurotus</taxon>
    </lineage>
</organism>
<evidence type="ECO:0000313" key="1">
    <source>
        <dbReference type="EMBL" id="KAF9497357.1"/>
    </source>
</evidence>
<dbReference type="Proteomes" id="UP000807025">
    <property type="component" value="Unassembled WGS sequence"/>
</dbReference>
<evidence type="ECO:0000313" key="2">
    <source>
        <dbReference type="Proteomes" id="UP000807025"/>
    </source>
</evidence>
<dbReference type="AlphaFoldDB" id="A0A9P6A1I9"/>
<sequence>MEVAEKLRGGPCGYCGNMASTGDFRGIVLGTHPEGTQRATSVTLRSTRAVWQYAMYLT</sequence>
<accession>A0A9P6A1I9</accession>
<comment type="caution">
    <text evidence="1">The sequence shown here is derived from an EMBL/GenBank/DDBJ whole genome shotgun (WGS) entry which is preliminary data.</text>
</comment>
<reference evidence="1" key="1">
    <citation type="submission" date="2020-11" db="EMBL/GenBank/DDBJ databases">
        <authorList>
            <consortium name="DOE Joint Genome Institute"/>
            <person name="Ahrendt S."/>
            <person name="Riley R."/>
            <person name="Andreopoulos W."/>
            <person name="Labutti K."/>
            <person name="Pangilinan J."/>
            <person name="Ruiz-Duenas F.J."/>
            <person name="Barrasa J.M."/>
            <person name="Sanchez-Garcia M."/>
            <person name="Camarero S."/>
            <person name="Miyauchi S."/>
            <person name="Serrano A."/>
            <person name="Linde D."/>
            <person name="Babiker R."/>
            <person name="Drula E."/>
            <person name="Ayuso-Fernandez I."/>
            <person name="Pacheco R."/>
            <person name="Padilla G."/>
            <person name="Ferreira P."/>
            <person name="Barriuso J."/>
            <person name="Kellner H."/>
            <person name="Castanera R."/>
            <person name="Alfaro M."/>
            <person name="Ramirez L."/>
            <person name="Pisabarro A.G."/>
            <person name="Kuo A."/>
            <person name="Tritt A."/>
            <person name="Lipzen A."/>
            <person name="He G."/>
            <person name="Yan M."/>
            <person name="Ng V."/>
            <person name="Cullen D."/>
            <person name="Martin F."/>
            <person name="Rosso M.-N."/>
            <person name="Henrissat B."/>
            <person name="Hibbett D."/>
            <person name="Martinez A.T."/>
            <person name="Grigoriev I.V."/>
        </authorList>
    </citation>
    <scope>NUCLEOTIDE SEQUENCE</scope>
    <source>
        <strain evidence="1">ATCC 90797</strain>
    </source>
</reference>
<name>A0A9P6A1I9_PLEER</name>
<proteinExistence type="predicted"/>
<keyword evidence="2" id="KW-1185">Reference proteome</keyword>
<gene>
    <name evidence="1" type="ORF">BDN71DRAFT_1444819</name>
</gene>
<protein>
    <submittedName>
        <fullName evidence="1">Uncharacterized protein</fullName>
    </submittedName>
</protein>